<sequence length="243" mass="26344">MAQFLITTNSKLNLPPSQIGTGQIITFNRIDTTFTEYNFKNTIPIYVDPDGDDIEAVKILTLPSRGLLQLNGVNCTVNQEINFSDVIAGNFKWTSEDVDASYNTSFTFDLSDVGSSTFSGLTTGLMTKYVGPYVNLQPTSVGDNSDEIDYNTTRVFTVADFTTDTTPAYSDPEGDAAEQLKITVVPTQGSLKFNGISVTVNQIINFSDIALGKLTFTADGNTNGYNTSFNFEVADAGSKKFTA</sequence>
<reference evidence="2" key="2">
    <citation type="submission" date="2013-03" db="EMBL/GenBank/DDBJ databases">
        <title>The Cellulophaga phages: a novel, diverse, and globally ubiquitous model system.</title>
        <authorList>
            <person name="Holmfeldt K."/>
            <person name="Solonenko N."/>
            <person name="Shah M."/>
            <person name="Corrier K."/>
            <person name="Riemann L."/>
            <person name="VerBerkmoes N.C."/>
            <person name="Sullivan M.B."/>
        </authorList>
    </citation>
    <scope>NUCLEOTIDE SEQUENCE [LARGE SCALE GENOMIC DNA]</scope>
</reference>
<dbReference type="KEGG" id="vg:16797520"/>
<accession>S0A064</accession>
<dbReference type="Proteomes" id="UP000014725">
    <property type="component" value="Segment"/>
</dbReference>
<keyword evidence="2" id="KW-1185">Reference proteome</keyword>
<reference evidence="1 2" key="1">
    <citation type="journal article" date="2013" name="Proc. Natl. Acad. Sci. U.S.A.">
        <title>Twelve previously unknown phage genera are ubiquitous in global oceans.</title>
        <authorList>
            <person name="Holmfeldt K."/>
            <person name="Solonenko N."/>
            <person name="Shah M."/>
            <person name="Corrier K."/>
            <person name="Riemann L."/>
            <person name="Verberkmoes N.C."/>
            <person name="Sullivan M.B."/>
        </authorList>
    </citation>
    <scope>NUCLEOTIDE SEQUENCE [LARGE SCALE GENOMIC DNA]</scope>
    <source>
        <strain evidence="1">Phi14:2</strain>
    </source>
</reference>
<evidence type="ECO:0000313" key="1">
    <source>
        <dbReference type="EMBL" id="AGO48969.1"/>
    </source>
</evidence>
<protein>
    <submittedName>
        <fullName evidence="1">Structural protein</fullName>
    </submittedName>
</protein>
<name>S0A064_9CAUD</name>
<dbReference type="EMBL" id="KC821624">
    <property type="protein sequence ID" value="AGO48969.1"/>
    <property type="molecule type" value="Genomic_DNA"/>
</dbReference>
<organism evidence="1 2">
    <name type="scientific">Cellulophaga phage phi14:2</name>
    <dbReference type="NCBI Taxonomy" id="1327990"/>
    <lineage>
        <taxon>Viruses</taxon>
        <taxon>Duplodnaviria</taxon>
        <taxon>Heunggongvirae</taxon>
        <taxon>Uroviricota</taxon>
        <taxon>Caudoviricetes</taxon>
        <taxon>Crassvirales</taxon>
        <taxon>Steigviridae</taxon>
        <taxon>Asinivirinae</taxon>
        <taxon>Akihdevirus</taxon>
        <taxon>Akihdevirus balticus</taxon>
    </lineage>
</organism>
<gene>
    <name evidence="1" type="ORF">Phi14:2_gp091</name>
</gene>
<proteinExistence type="predicted"/>
<evidence type="ECO:0000313" key="2">
    <source>
        <dbReference type="Proteomes" id="UP000014725"/>
    </source>
</evidence>
<dbReference type="GeneID" id="16797520"/>